<dbReference type="PANTHER" id="PTHR22911">
    <property type="entry name" value="ACYL-MALONYL CONDENSING ENZYME-RELATED"/>
    <property type="match status" value="1"/>
</dbReference>
<reference evidence="8 9" key="1">
    <citation type="journal article" date="2018" name="Int. J. Syst. Evol. Microbiol.">
        <title>Pseudooceanicola lipolyticus sp. nov., a marine alphaproteobacterium, reclassification of Oceanicola flagellatus as Pseudooceanicola flagellatus comb. nov. and emended description of the genus Pseudooceanicola.</title>
        <authorList>
            <person name="Huang M.-M."/>
            <person name="Guo L.-L."/>
            <person name="Wu Y.-H."/>
            <person name="Lai Q.-L."/>
            <person name="Shao Z.-Z."/>
            <person name="Wang C.-S."/>
            <person name="Wu M."/>
            <person name="Xu X.-W."/>
        </authorList>
    </citation>
    <scope>NUCLEOTIDE SEQUENCE [LARGE SCALE GENOMIC DNA]</scope>
    <source>
        <strain evidence="8 9">157</strain>
    </source>
</reference>
<sequence>MSQTTPQRPLVAIFWMLVTGLCFVMVTALVKYLGARMPATQSAFLRYFIGFLLLTPLFWRLRHVPVDRRLWIQFGARGVMHSLGVILWFFAMPRIPIADLTAINYLAPVYVTLGAALFLGEKLAFRRIAAVVAAVVGAVIVLRPGLREIGPGHWAMLAAALVFGGSYLLAKVTVDKAGPLMVNAMLTLLVTLALAPLAWAVWVPPTWQEIAVLCCVALFATAGHYTMTLAFAAAPVAVTQPVTFLQLIWATLLGVLVFGEALDLWVVVGGGVILGAVTFITWREAQLNRRAMTPPDTATRF</sequence>
<feature type="transmembrane region" description="Helical" evidence="6">
    <location>
        <begin position="182"/>
        <end position="204"/>
    </location>
</feature>
<evidence type="ECO:0000256" key="5">
    <source>
        <dbReference type="ARBA" id="ARBA00023136"/>
    </source>
</evidence>
<feature type="domain" description="EamA" evidence="7">
    <location>
        <begin position="152"/>
        <end position="281"/>
    </location>
</feature>
<evidence type="ECO:0000256" key="3">
    <source>
        <dbReference type="ARBA" id="ARBA00022692"/>
    </source>
</evidence>
<feature type="domain" description="EamA" evidence="7">
    <location>
        <begin position="12"/>
        <end position="142"/>
    </location>
</feature>
<comment type="subcellular location">
    <subcellularLocation>
        <location evidence="1">Membrane</location>
        <topology evidence="1">Multi-pass membrane protein</topology>
    </subcellularLocation>
</comment>
<name>A0A2M8IYZ1_9RHOB</name>
<feature type="transmembrane region" description="Helical" evidence="6">
    <location>
        <begin position="39"/>
        <end position="59"/>
    </location>
</feature>
<gene>
    <name evidence="8" type="ORF">CVM52_15570</name>
</gene>
<keyword evidence="9" id="KW-1185">Reference proteome</keyword>
<evidence type="ECO:0000256" key="2">
    <source>
        <dbReference type="ARBA" id="ARBA00009853"/>
    </source>
</evidence>
<protein>
    <submittedName>
        <fullName evidence="8">EamA family transporter</fullName>
    </submittedName>
</protein>
<dbReference type="OrthoDB" id="7374604at2"/>
<feature type="transmembrane region" description="Helical" evidence="6">
    <location>
        <begin position="210"/>
        <end position="234"/>
    </location>
</feature>
<keyword evidence="5 6" id="KW-0472">Membrane</keyword>
<feature type="transmembrane region" description="Helical" evidence="6">
    <location>
        <begin position="241"/>
        <end position="258"/>
    </location>
</feature>
<dbReference type="InterPro" id="IPR000620">
    <property type="entry name" value="EamA_dom"/>
</dbReference>
<feature type="transmembrane region" description="Helical" evidence="6">
    <location>
        <begin position="102"/>
        <end position="120"/>
    </location>
</feature>
<dbReference type="InterPro" id="IPR037185">
    <property type="entry name" value="EmrE-like"/>
</dbReference>
<dbReference type="PANTHER" id="PTHR22911:SF6">
    <property type="entry name" value="SOLUTE CARRIER FAMILY 35 MEMBER G1"/>
    <property type="match status" value="1"/>
</dbReference>
<dbReference type="Pfam" id="PF00892">
    <property type="entry name" value="EamA"/>
    <property type="match status" value="2"/>
</dbReference>
<dbReference type="RefSeq" id="WP_100163405.1">
    <property type="nucleotide sequence ID" value="NZ_PGTB01000073.1"/>
</dbReference>
<feature type="transmembrane region" description="Helical" evidence="6">
    <location>
        <begin position="127"/>
        <end position="146"/>
    </location>
</feature>
<evidence type="ECO:0000256" key="1">
    <source>
        <dbReference type="ARBA" id="ARBA00004141"/>
    </source>
</evidence>
<dbReference type="EMBL" id="PGTB01000073">
    <property type="protein sequence ID" value="PJE35755.1"/>
    <property type="molecule type" value="Genomic_DNA"/>
</dbReference>
<organism evidence="8 9">
    <name type="scientific">Pseudooceanicola lipolyticus</name>
    <dbReference type="NCBI Taxonomy" id="2029104"/>
    <lineage>
        <taxon>Bacteria</taxon>
        <taxon>Pseudomonadati</taxon>
        <taxon>Pseudomonadota</taxon>
        <taxon>Alphaproteobacteria</taxon>
        <taxon>Rhodobacterales</taxon>
        <taxon>Paracoccaceae</taxon>
        <taxon>Pseudooceanicola</taxon>
    </lineage>
</organism>
<feature type="transmembrane region" description="Helical" evidence="6">
    <location>
        <begin position="152"/>
        <end position="170"/>
    </location>
</feature>
<proteinExistence type="inferred from homology"/>
<dbReference type="AlphaFoldDB" id="A0A2M8IYZ1"/>
<evidence type="ECO:0000259" key="7">
    <source>
        <dbReference type="Pfam" id="PF00892"/>
    </source>
</evidence>
<keyword evidence="3 6" id="KW-0812">Transmembrane</keyword>
<dbReference type="Proteomes" id="UP000231553">
    <property type="component" value="Unassembled WGS sequence"/>
</dbReference>
<feature type="transmembrane region" description="Helical" evidence="6">
    <location>
        <begin position="264"/>
        <end position="282"/>
    </location>
</feature>
<evidence type="ECO:0000256" key="6">
    <source>
        <dbReference type="SAM" id="Phobius"/>
    </source>
</evidence>
<dbReference type="SUPFAM" id="SSF103481">
    <property type="entry name" value="Multidrug resistance efflux transporter EmrE"/>
    <property type="match status" value="2"/>
</dbReference>
<feature type="transmembrane region" description="Helical" evidence="6">
    <location>
        <begin position="12"/>
        <end position="33"/>
    </location>
</feature>
<accession>A0A2M8IYZ1</accession>
<evidence type="ECO:0000256" key="4">
    <source>
        <dbReference type="ARBA" id="ARBA00022989"/>
    </source>
</evidence>
<keyword evidence="4 6" id="KW-1133">Transmembrane helix</keyword>
<evidence type="ECO:0000313" key="8">
    <source>
        <dbReference type="EMBL" id="PJE35755.1"/>
    </source>
</evidence>
<dbReference type="GO" id="GO:0016020">
    <property type="term" value="C:membrane"/>
    <property type="evidence" value="ECO:0007669"/>
    <property type="project" value="UniProtKB-SubCell"/>
</dbReference>
<evidence type="ECO:0000313" key="9">
    <source>
        <dbReference type="Proteomes" id="UP000231553"/>
    </source>
</evidence>
<comment type="similarity">
    <text evidence="2">Belongs to the drug/metabolite transporter (DMT) superfamily. 10 TMS drug/metabolite exporter (DME) (TC 2.A.7.3) family.</text>
</comment>
<feature type="transmembrane region" description="Helical" evidence="6">
    <location>
        <begin position="71"/>
        <end position="90"/>
    </location>
</feature>
<comment type="caution">
    <text evidence="8">The sequence shown here is derived from an EMBL/GenBank/DDBJ whole genome shotgun (WGS) entry which is preliminary data.</text>
</comment>